<evidence type="ECO:0000256" key="5">
    <source>
        <dbReference type="PIRSR" id="PIRSR603782-2"/>
    </source>
</evidence>
<keyword evidence="3 4" id="KW-0186">Copper</keyword>
<keyword evidence="5" id="KW-1015">Disulfide bond</keyword>
<dbReference type="InterPro" id="IPR027039">
    <property type="entry name" value="Crtac1"/>
</dbReference>
<dbReference type="Gene3D" id="2.130.10.130">
    <property type="entry name" value="Integrin alpha, N-terminal"/>
    <property type="match status" value="2"/>
</dbReference>
<name>A0A5B9R001_9BACT</name>
<dbReference type="Proteomes" id="UP000325286">
    <property type="component" value="Chromosome"/>
</dbReference>
<evidence type="ECO:0000256" key="6">
    <source>
        <dbReference type="SAM" id="MobiDB-lite"/>
    </source>
</evidence>
<dbReference type="GO" id="GO:0046872">
    <property type="term" value="F:metal ion binding"/>
    <property type="evidence" value="ECO:0007669"/>
    <property type="project" value="UniProtKB-KW"/>
</dbReference>
<sequence>MNRSTVIWLVAILALGLLFWVGLPLLTNRPEPAPQDQPQAPATAAAPGQGSAPLGPAPAFELTDQDGNTFTSSELDEHVWIANFIFTRCASTCPVQTQRMRELQLVLQNSPVKDEIHLLSITVDPEYDTPAVLTSYANNVSADLDQWSFLTGSRETIWQLCQDFHLAVAEDPSNAAMPIAHDSKFILVDRNGQIRGYFDALTNDGLTGLQRTLDFVLPEMPTQQVAELASDTYDASGRTHLAQPPEIVHNHWIEKRVAAEAAALADSKVFHNFDFQNILDDSGIDFDPAIVDEQRWRLQVNHYDHGNGIAVADVDGDQLLDVYFVSQVGPNGLYRNLGEGKFENMTQQAGVSLPDRVGVSASFADIDNDGDADLFVTTVRDGNVLFENDGSGTFTDISQAAGVDYVGHSSAAVFFDYDRDGLLDLFVTNVGKYSTDEKVKVRLDGTSPISTGDFEYYLGTKDAFAGHLKPEQTEASILYHNLGDNRFEDVSQAMQLVDDRWSGAATPMDLNEDGWQDLYVLNMQGEDEYYENIQGQRFEAKGSQVFPQTSWGSMGVKWFDFNNDAKFDLYITDMHSDMSEDVDWTQETKKSNMQWPPPFLQSTAEESIFGNSFYLNQGDQSFEEVSDEIGAENYWPWGLSTGDLNADGFEDAFVTASMCLPYRYSMNSVFLNEDGKRFVASECALGVEPRPQGQRIAPWFELDCEGADRGNPICAGRSGQLTVWSALGSRSSAIFDFDSDGDLDVITSDFGSRPQVFASNLSEQVDALQFLQIQLQGTQSNRDALGAIVHVFTADGVQRSKVNDGQSGYLSQSRMPLYFGLGDNSEVQRIEIQWPSGKQQVVDGPIEANQTLTIEESVE</sequence>
<feature type="domain" description="Thioredoxin" evidence="8">
    <location>
        <begin position="51"/>
        <end position="218"/>
    </location>
</feature>
<dbReference type="InterPro" id="IPR028994">
    <property type="entry name" value="Integrin_alpha_N"/>
</dbReference>
<evidence type="ECO:0000256" key="1">
    <source>
        <dbReference type="ARBA" id="ARBA00010996"/>
    </source>
</evidence>
<keyword evidence="7" id="KW-0812">Transmembrane</keyword>
<dbReference type="EMBL" id="CP042914">
    <property type="protein sequence ID" value="QEG43589.1"/>
    <property type="molecule type" value="Genomic_DNA"/>
</dbReference>
<proteinExistence type="inferred from homology"/>
<protein>
    <recommendedName>
        <fullName evidence="8">Thioredoxin domain-containing protein</fullName>
    </recommendedName>
</protein>
<accession>A0A5B9R001</accession>
<dbReference type="PANTHER" id="PTHR16026">
    <property type="entry name" value="CARTILAGE ACIDIC PROTEIN 1"/>
    <property type="match status" value="1"/>
</dbReference>
<feature type="transmembrane region" description="Helical" evidence="7">
    <location>
        <begin position="7"/>
        <end position="26"/>
    </location>
</feature>
<keyword evidence="7" id="KW-0472">Membrane</keyword>
<evidence type="ECO:0000256" key="3">
    <source>
        <dbReference type="ARBA" id="ARBA00023008"/>
    </source>
</evidence>
<keyword evidence="7" id="KW-1133">Transmembrane helix</keyword>
<dbReference type="PANTHER" id="PTHR16026:SF0">
    <property type="entry name" value="CARTILAGE ACIDIC PROTEIN 1"/>
    <property type="match status" value="1"/>
</dbReference>
<feature type="binding site" evidence="4">
    <location>
        <position position="181"/>
    </location>
    <ligand>
        <name>Cu cation</name>
        <dbReference type="ChEBI" id="CHEBI:23378"/>
    </ligand>
</feature>
<comment type="similarity">
    <text evidence="1">Belongs to the SCO1/2 family.</text>
</comment>
<dbReference type="Pfam" id="PF13517">
    <property type="entry name" value="FG-GAP_3"/>
    <property type="match status" value="3"/>
</dbReference>
<dbReference type="KEGG" id="rul:UC8_56400"/>
<evidence type="ECO:0000256" key="4">
    <source>
        <dbReference type="PIRSR" id="PIRSR603782-1"/>
    </source>
</evidence>
<reference evidence="9 10" key="1">
    <citation type="submission" date="2019-08" db="EMBL/GenBank/DDBJ databases">
        <title>Deep-cultivation of Planctomycetes and their phenomic and genomic characterization uncovers novel biology.</title>
        <authorList>
            <person name="Wiegand S."/>
            <person name="Jogler M."/>
            <person name="Boedeker C."/>
            <person name="Pinto D."/>
            <person name="Vollmers J."/>
            <person name="Rivas-Marin E."/>
            <person name="Kohn T."/>
            <person name="Peeters S.H."/>
            <person name="Heuer A."/>
            <person name="Rast P."/>
            <person name="Oberbeckmann S."/>
            <person name="Bunk B."/>
            <person name="Jeske O."/>
            <person name="Meyerdierks A."/>
            <person name="Storesund J.E."/>
            <person name="Kallscheuer N."/>
            <person name="Luecker S."/>
            <person name="Lage O.M."/>
            <person name="Pohl T."/>
            <person name="Merkel B.J."/>
            <person name="Hornburger P."/>
            <person name="Mueller R.-W."/>
            <person name="Bruemmer F."/>
            <person name="Labrenz M."/>
            <person name="Spormann A.M."/>
            <person name="Op den Camp H."/>
            <person name="Overmann J."/>
            <person name="Amann R."/>
            <person name="Jetten M.S.M."/>
            <person name="Mascher T."/>
            <person name="Medema M.H."/>
            <person name="Devos D.P."/>
            <person name="Kaster A.-K."/>
            <person name="Ovreas L."/>
            <person name="Rohde M."/>
            <person name="Galperin M.Y."/>
            <person name="Jogler C."/>
        </authorList>
    </citation>
    <scope>NUCLEOTIDE SEQUENCE [LARGE SCALE GENOMIC DNA]</scope>
    <source>
        <strain evidence="9 10">UC8</strain>
    </source>
</reference>
<keyword evidence="10" id="KW-1185">Reference proteome</keyword>
<evidence type="ECO:0000313" key="10">
    <source>
        <dbReference type="Proteomes" id="UP000325286"/>
    </source>
</evidence>
<dbReference type="InterPro" id="IPR011519">
    <property type="entry name" value="UnbV_ASPIC"/>
</dbReference>
<keyword evidence="4" id="KW-0479">Metal-binding</keyword>
<dbReference type="CDD" id="cd02968">
    <property type="entry name" value="SCO"/>
    <property type="match status" value="1"/>
</dbReference>
<evidence type="ECO:0000256" key="7">
    <source>
        <dbReference type="SAM" id="Phobius"/>
    </source>
</evidence>
<dbReference type="PROSITE" id="PS51352">
    <property type="entry name" value="THIOREDOXIN_2"/>
    <property type="match status" value="1"/>
</dbReference>
<dbReference type="InterPro" id="IPR036249">
    <property type="entry name" value="Thioredoxin-like_sf"/>
</dbReference>
<organism evidence="9 10">
    <name type="scientific">Roseimaritima ulvae</name>
    <dbReference type="NCBI Taxonomy" id="980254"/>
    <lineage>
        <taxon>Bacteria</taxon>
        <taxon>Pseudomonadati</taxon>
        <taxon>Planctomycetota</taxon>
        <taxon>Planctomycetia</taxon>
        <taxon>Pirellulales</taxon>
        <taxon>Pirellulaceae</taxon>
        <taxon>Roseimaritima</taxon>
    </lineage>
</organism>
<dbReference type="InterPro" id="IPR013517">
    <property type="entry name" value="FG-GAP"/>
</dbReference>
<dbReference type="Pfam" id="PF02630">
    <property type="entry name" value="SCO1-SenC"/>
    <property type="match status" value="1"/>
</dbReference>
<dbReference type="SUPFAM" id="SSF52833">
    <property type="entry name" value="Thioredoxin-like"/>
    <property type="match status" value="1"/>
</dbReference>
<dbReference type="AlphaFoldDB" id="A0A5B9R001"/>
<feature type="region of interest" description="Disordered" evidence="6">
    <location>
        <begin position="31"/>
        <end position="63"/>
    </location>
</feature>
<feature type="disulfide bond" description="Redox-active" evidence="5">
    <location>
        <begin position="89"/>
        <end position="93"/>
    </location>
</feature>
<feature type="binding site" evidence="4">
    <location>
        <position position="89"/>
    </location>
    <ligand>
        <name>Cu cation</name>
        <dbReference type="ChEBI" id="CHEBI:23378"/>
    </ligand>
</feature>
<keyword evidence="2" id="KW-0732">Signal</keyword>
<evidence type="ECO:0000259" key="8">
    <source>
        <dbReference type="PROSITE" id="PS51352"/>
    </source>
</evidence>
<evidence type="ECO:0000313" key="9">
    <source>
        <dbReference type="EMBL" id="QEG43589.1"/>
    </source>
</evidence>
<dbReference type="Gene3D" id="3.40.30.10">
    <property type="entry name" value="Glutaredoxin"/>
    <property type="match status" value="1"/>
</dbReference>
<evidence type="ECO:0000256" key="2">
    <source>
        <dbReference type="ARBA" id="ARBA00022729"/>
    </source>
</evidence>
<dbReference type="Pfam" id="PF07593">
    <property type="entry name" value="UnbV_ASPIC"/>
    <property type="match status" value="1"/>
</dbReference>
<feature type="compositionally biased region" description="Low complexity" evidence="6">
    <location>
        <begin position="34"/>
        <end position="53"/>
    </location>
</feature>
<feature type="binding site" evidence="4">
    <location>
        <position position="93"/>
    </location>
    <ligand>
        <name>Cu cation</name>
        <dbReference type="ChEBI" id="CHEBI:23378"/>
    </ligand>
</feature>
<gene>
    <name evidence="9" type="ORF">UC8_56400</name>
</gene>
<dbReference type="OrthoDB" id="5287961at2"/>
<dbReference type="InterPro" id="IPR003782">
    <property type="entry name" value="SCO1/SenC"/>
</dbReference>
<dbReference type="InterPro" id="IPR013766">
    <property type="entry name" value="Thioredoxin_domain"/>
</dbReference>
<dbReference type="SUPFAM" id="SSF69318">
    <property type="entry name" value="Integrin alpha N-terminal domain"/>
    <property type="match status" value="1"/>
</dbReference>
<dbReference type="RefSeq" id="WP_068141207.1">
    <property type="nucleotide sequence ID" value="NZ_CP042914.1"/>
</dbReference>